<organism evidence="6 7">
    <name type="scientific">Mycolicibacterium sediminis</name>
    <dbReference type="NCBI Taxonomy" id="1286180"/>
    <lineage>
        <taxon>Bacteria</taxon>
        <taxon>Bacillati</taxon>
        <taxon>Actinomycetota</taxon>
        <taxon>Actinomycetes</taxon>
        <taxon>Mycobacteriales</taxon>
        <taxon>Mycobacteriaceae</taxon>
        <taxon>Mycolicibacterium</taxon>
    </lineage>
</organism>
<dbReference type="GO" id="GO:0016301">
    <property type="term" value="F:kinase activity"/>
    <property type="evidence" value="ECO:0007669"/>
    <property type="project" value="UniProtKB-KW"/>
</dbReference>
<dbReference type="InterPro" id="IPR011006">
    <property type="entry name" value="CheY-like_superfamily"/>
</dbReference>
<evidence type="ECO:0000259" key="5">
    <source>
        <dbReference type="PROSITE" id="PS50921"/>
    </source>
</evidence>
<evidence type="ECO:0000256" key="3">
    <source>
        <dbReference type="ARBA" id="ARBA00023015"/>
    </source>
</evidence>
<dbReference type="Gene3D" id="3.30.450.40">
    <property type="match status" value="1"/>
</dbReference>
<accession>A0A7I7QRV9</accession>
<gene>
    <name evidence="6" type="ORF">MSEDJ_31500</name>
</gene>
<keyword evidence="4" id="KW-0804">Transcription</keyword>
<dbReference type="Gene3D" id="1.10.10.10">
    <property type="entry name" value="Winged helix-like DNA-binding domain superfamily/Winged helix DNA-binding domain"/>
    <property type="match status" value="1"/>
</dbReference>
<proteinExistence type="predicted"/>
<reference evidence="6 7" key="1">
    <citation type="journal article" date="2019" name="Emerg. Microbes Infect.">
        <title>Comprehensive subspecies identification of 175 nontuberculous mycobacteria species based on 7547 genomic profiles.</title>
        <authorList>
            <person name="Matsumoto Y."/>
            <person name="Kinjo T."/>
            <person name="Motooka D."/>
            <person name="Nabeya D."/>
            <person name="Jung N."/>
            <person name="Uechi K."/>
            <person name="Horii T."/>
            <person name="Iida T."/>
            <person name="Fujita J."/>
            <person name="Nakamura S."/>
        </authorList>
    </citation>
    <scope>NUCLEOTIDE SEQUENCE [LARGE SCALE GENOMIC DNA]</scope>
    <source>
        <strain evidence="6 7">JCM 17899</strain>
    </source>
</reference>
<dbReference type="KEGG" id="msei:MSEDJ_31500"/>
<dbReference type="InterPro" id="IPR003018">
    <property type="entry name" value="GAF"/>
</dbReference>
<evidence type="ECO:0000256" key="4">
    <source>
        <dbReference type="ARBA" id="ARBA00023163"/>
    </source>
</evidence>
<dbReference type="SMART" id="SM01012">
    <property type="entry name" value="ANTAR"/>
    <property type="match status" value="1"/>
</dbReference>
<dbReference type="InterPro" id="IPR029016">
    <property type="entry name" value="GAF-like_dom_sf"/>
</dbReference>
<feature type="domain" description="ANTAR" evidence="5">
    <location>
        <begin position="162"/>
        <end position="223"/>
    </location>
</feature>
<dbReference type="PIRSF" id="PIRSF036625">
    <property type="entry name" value="GAF_ANTAR"/>
    <property type="match status" value="1"/>
</dbReference>
<dbReference type="PROSITE" id="PS50921">
    <property type="entry name" value="ANTAR"/>
    <property type="match status" value="1"/>
</dbReference>
<keyword evidence="7" id="KW-1185">Reference proteome</keyword>
<evidence type="ECO:0000313" key="7">
    <source>
        <dbReference type="Proteomes" id="UP000467193"/>
    </source>
</evidence>
<dbReference type="Pfam" id="PF13185">
    <property type="entry name" value="GAF_2"/>
    <property type="match status" value="1"/>
</dbReference>
<dbReference type="InterPro" id="IPR012074">
    <property type="entry name" value="GAF_ANTAR"/>
</dbReference>
<dbReference type="Pfam" id="PF03861">
    <property type="entry name" value="ANTAR"/>
    <property type="match status" value="1"/>
</dbReference>
<dbReference type="RefSeq" id="WP_163797867.1">
    <property type="nucleotide sequence ID" value="NZ_AP022588.1"/>
</dbReference>
<name>A0A7I7QRV9_9MYCO</name>
<dbReference type="SMART" id="SM00065">
    <property type="entry name" value="GAF"/>
    <property type="match status" value="1"/>
</dbReference>
<dbReference type="InterPro" id="IPR005561">
    <property type="entry name" value="ANTAR"/>
</dbReference>
<protein>
    <recommendedName>
        <fullName evidence="5">ANTAR domain-containing protein</fullName>
    </recommendedName>
</protein>
<dbReference type="InterPro" id="IPR036388">
    <property type="entry name" value="WH-like_DNA-bd_sf"/>
</dbReference>
<keyword evidence="1" id="KW-0808">Transferase</keyword>
<evidence type="ECO:0000313" key="6">
    <source>
        <dbReference type="EMBL" id="BBY29054.1"/>
    </source>
</evidence>
<dbReference type="GO" id="GO:0003723">
    <property type="term" value="F:RNA binding"/>
    <property type="evidence" value="ECO:0007669"/>
    <property type="project" value="InterPro"/>
</dbReference>
<dbReference type="EMBL" id="AP022588">
    <property type="protein sequence ID" value="BBY29054.1"/>
    <property type="molecule type" value="Genomic_DNA"/>
</dbReference>
<dbReference type="SUPFAM" id="SSF55781">
    <property type="entry name" value="GAF domain-like"/>
    <property type="match status" value="1"/>
</dbReference>
<sequence length="232" mass="24542">MEQRSSLELASVLGDLAVQMQADAADTATLLRTVVAASVDILHGISWAGVALIDGVRVTSAAPTDDVARSLDELQDRLGEGPAISVAGEEGAFIVPDLGQEQRWPEFVGAAVRVGVQCLMSFRLFAEGGEVGVLTLYGPLPNHFSQDDLAVGEILARHVTVAMAGAAAQEQLQRAVASRDLIGQAKGILMHRDRLTGLQAFGTLVRASQETNIKLTEVANVLVTDFEATLTR</sequence>
<dbReference type="AlphaFoldDB" id="A0A7I7QRV9"/>
<dbReference type="Proteomes" id="UP000467193">
    <property type="component" value="Chromosome"/>
</dbReference>
<evidence type="ECO:0000256" key="2">
    <source>
        <dbReference type="ARBA" id="ARBA00022777"/>
    </source>
</evidence>
<evidence type="ECO:0000256" key="1">
    <source>
        <dbReference type="ARBA" id="ARBA00022679"/>
    </source>
</evidence>
<keyword evidence="3" id="KW-0805">Transcription regulation</keyword>
<keyword evidence="2" id="KW-0418">Kinase</keyword>
<dbReference type="SUPFAM" id="SSF52172">
    <property type="entry name" value="CheY-like"/>
    <property type="match status" value="1"/>
</dbReference>